<feature type="compositionally biased region" description="Basic and acidic residues" evidence="1">
    <location>
        <begin position="8"/>
        <end position="31"/>
    </location>
</feature>
<name>A0A0F4YIK9_RASE3</name>
<gene>
    <name evidence="2" type="ORF">T310_7989</name>
</gene>
<evidence type="ECO:0000313" key="3">
    <source>
        <dbReference type="Proteomes" id="UP000053958"/>
    </source>
</evidence>
<protein>
    <submittedName>
        <fullName evidence="2">Uncharacterized protein</fullName>
    </submittedName>
</protein>
<proteinExistence type="predicted"/>
<evidence type="ECO:0000256" key="1">
    <source>
        <dbReference type="SAM" id="MobiDB-lite"/>
    </source>
</evidence>
<sequence length="92" mass="10066">GIRPVDPSGRHRGPERLDQDAQEKMPVEMPRIFRDEDRQAKRPFRCHGVVARRAAPAWSAACMTLSGAVPRRVAAVTVAMGTSETREKGDGG</sequence>
<organism evidence="2 3">
    <name type="scientific">Rasamsonia emersonii (strain ATCC 16479 / CBS 393.64 / IMI 116815)</name>
    <dbReference type="NCBI Taxonomy" id="1408163"/>
    <lineage>
        <taxon>Eukaryota</taxon>
        <taxon>Fungi</taxon>
        <taxon>Dikarya</taxon>
        <taxon>Ascomycota</taxon>
        <taxon>Pezizomycotina</taxon>
        <taxon>Eurotiomycetes</taxon>
        <taxon>Eurotiomycetidae</taxon>
        <taxon>Eurotiales</taxon>
        <taxon>Trichocomaceae</taxon>
        <taxon>Rasamsonia</taxon>
    </lineage>
</organism>
<dbReference type="Proteomes" id="UP000053958">
    <property type="component" value="Unassembled WGS sequence"/>
</dbReference>
<dbReference type="GeneID" id="25320254"/>
<dbReference type="EMBL" id="LASV01000504">
    <property type="protein sequence ID" value="KKA18064.1"/>
    <property type="molecule type" value="Genomic_DNA"/>
</dbReference>
<feature type="region of interest" description="Disordered" evidence="1">
    <location>
        <begin position="1"/>
        <end position="31"/>
    </location>
</feature>
<accession>A0A0F4YIK9</accession>
<feature type="non-terminal residue" evidence="2">
    <location>
        <position position="1"/>
    </location>
</feature>
<keyword evidence="3" id="KW-1185">Reference proteome</keyword>
<reference evidence="2 3" key="1">
    <citation type="submission" date="2015-04" db="EMBL/GenBank/DDBJ databases">
        <authorList>
            <person name="Heijne W.H."/>
            <person name="Fedorova N.D."/>
            <person name="Nierman W.C."/>
            <person name="Vollebregt A.W."/>
            <person name="Zhao Z."/>
            <person name="Wu L."/>
            <person name="Kumar M."/>
            <person name="Stam H."/>
            <person name="van den Berg M.A."/>
            <person name="Pel H.J."/>
        </authorList>
    </citation>
    <scope>NUCLEOTIDE SEQUENCE [LARGE SCALE GENOMIC DNA]</scope>
    <source>
        <strain evidence="2 3">CBS 393.64</strain>
    </source>
</reference>
<dbReference type="RefSeq" id="XP_013324676.1">
    <property type="nucleotide sequence ID" value="XM_013469222.1"/>
</dbReference>
<comment type="caution">
    <text evidence="2">The sequence shown here is derived from an EMBL/GenBank/DDBJ whole genome shotgun (WGS) entry which is preliminary data.</text>
</comment>
<evidence type="ECO:0000313" key="2">
    <source>
        <dbReference type="EMBL" id="KKA18064.1"/>
    </source>
</evidence>
<dbReference type="AlphaFoldDB" id="A0A0F4YIK9"/>